<accession>A0ABV0NZ36</accession>
<dbReference type="PANTHER" id="PTHR13923:SF23">
    <property type="entry name" value="PROTEIN TRANSPORT PROTEIN SEC31A"/>
    <property type="match status" value="1"/>
</dbReference>
<comment type="subcellular location">
    <subcellularLocation>
        <location evidence="1">Cytoplasmic vesicle</location>
        <location evidence="1">COPII-coated vesicle membrane</location>
        <topology evidence="1">Peripheral membrane protein</topology>
        <orientation evidence="1">Cytoplasmic side</orientation>
    </subcellularLocation>
    <subcellularLocation>
        <location evidence="2">Endoplasmic reticulum membrane</location>
        <topology evidence="2">Peripheral membrane protein</topology>
    </subcellularLocation>
</comment>
<evidence type="ECO:0000313" key="11">
    <source>
        <dbReference type="EMBL" id="MEQ2175497.1"/>
    </source>
</evidence>
<keyword evidence="7" id="KW-0472">Membrane</keyword>
<dbReference type="EMBL" id="JAHRIO010051550">
    <property type="protein sequence ID" value="MEQ2175497.1"/>
    <property type="molecule type" value="Genomic_DNA"/>
</dbReference>
<keyword evidence="6" id="KW-0677">Repeat</keyword>
<gene>
    <name evidence="11" type="primary">SEC31A</name>
    <name evidence="11" type="ORF">GOODEAATRI_018489</name>
</gene>
<dbReference type="Proteomes" id="UP001476798">
    <property type="component" value="Unassembled WGS sequence"/>
</dbReference>
<keyword evidence="4" id="KW-0963">Cytoplasm</keyword>
<keyword evidence="5" id="KW-0853">WD repeat</keyword>
<comment type="caution">
    <text evidence="11">The sequence shown here is derived from an EMBL/GenBank/DDBJ whole genome shotgun (WGS) entry which is preliminary data.</text>
</comment>
<keyword evidence="12" id="KW-1185">Reference proteome</keyword>
<evidence type="ECO:0000256" key="1">
    <source>
        <dbReference type="ARBA" id="ARBA00004299"/>
    </source>
</evidence>
<proteinExistence type="predicted"/>
<evidence type="ECO:0000256" key="3">
    <source>
        <dbReference type="ARBA" id="ARBA00022448"/>
    </source>
</evidence>
<evidence type="ECO:0000256" key="10">
    <source>
        <dbReference type="SAM" id="MobiDB-lite"/>
    </source>
</evidence>
<evidence type="ECO:0000256" key="8">
    <source>
        <dbReference type="ARBA" id="ARBA00023329"/>
    </source>
</evidence>
<evidence type="ECO:0000256" key="4">
    <source>
        <dbReference type="ARBA" id="ARBA00022490"/>
    </source>
</evidence>
<feature type="compositionally biased region" description="Polar residues" evidence="10">
    <location>
        <begin position="42"/>
        <end position="51"/>
    </location>
</feature>
<dbReference type="Gene3D" id="1.20.940.10">
    <property type="entry name" value="Functional domain of the splicing factor Prp18"/>
    <property type="match status" value="1"/>
</dbReference>
<evidence type="ECO:0000256" key="9">
    <source>
        <dbReference type="ARBA" id="ARBA00025471"/>
    </source>
</evidence>
<feature type="region of interest" description="Disordered" evidence="10">
    <location>
        <begin position="1"/>
        <end position="54"/>
    </location>
</feature>
<name>A0ABV0NZ36_9TELE</name>
<evidence type="ECO:0000256" key="2">
    <source>
        <dbReference type="ARBA" id="ARBA00004406"/>
    </source>
</evidence>
<keyword evidence="8" id="KW-0968">Cytoplasmic vesicle</keyword>
<keyword evidence="3" id="KW-0813">Transport</keyword>
<feature type="non-terminal residue" evidence="11">
    <location>
        <position position="1"/>
    </location>
</feature>
<dbReference type="InterPro" id="IPR040251">
    <property type="entry name" value="SEC31-like"/>
</dbReference>
<reference evidence="11 12" key="1">
    <citation type="submission" date="2021-06" db="EMBL/GenBank/DDBJ databases">
        <authorList>
            <person name="Palmer J.M."/>
        </authorList>
    </citation>
    <scope>NUCLEOTIDE SEQUENCE [LARGE SCALE GENOMIC DNA]</scope>
    <source>
        <strain evidence="11 12">GA_2019</strain>
        <tissue evidence="11">Muscle</tissue>
    </source>
</reference>
<sequence length="224" mass="24115">PQNGWNDPPALTRAPKKKQVTENYTPPAPITAPILTPLGADPQTQPMSSGAPQAMVQGLHHAQVPYSGMHQTQLSAQTTNPTMANSNMVGAPGAPTGDAIQPLHSIPAEKIMKKPIPDEHLVLKTTFEGLIQRCLAVATDPQTKRKLDDANKRLEALYDKLREQTLSPAIVGGLHNIARTIDSRSYTEGLSIHTHIVSNSNFSETSAFMPVLKVVLTQANKLGV</sequence>
<evidence type="ECO:0000256" key="6">
    <source>
        <dbReference type="ARBA" id="ARBA00022737"/>
    </source>
</evidence>
<dbReference type="PANTHER" id="PTHR13923">
    <property type="entry name" value="SEC31-RELATED PROTEIN"/>
    <property type="match status" value="1"/>
</dbReference>
<organism evidence="11 12">
    <name type="scientific">Goodea atripinnis</name>
    <dbReference type="NCBI Taxonomy" id="208336"/>
    <lineage>
        <taxon>Eukaryota</taxon>
        <taxon>Metazoa</taxon>
        <taxon>Chordata</taxon>
        <taxon>Craniata</taxon>
        <taxon>Vertebrata</taxon>
        <taxon>Euteleostomi</taxon>
        <taxon>Actinopterygii</taxon>
        <taxon>Neopterygii</taxon>
        <taxon>Teleostei</taxon>
        <taxon>Neoteleostei</taxon>
        <taxon>Acanthomorphata</taxon>
        <taxon>Ovalentaria</taxon>
        <taxon>Atherinomorphae</taxon>
        <taxon>Cyprinodontiformes</taxon>
        <taxon>Goodeidae</taxon>
        <taxon>Goodea</taxon>
    </lineage>
</organism>
<comment type="function">
    <text evidence="9">Component of the coat protein complex II (COPII) which promotes the formation of transport vesicles from the endoplasmic reticulum (ER). The coat has two main functions, the physical deformation of the endoplasmic reticulum membrane into vesicles and the selection of cargo molecules.</text>
</comment>
<protein>
    <submittedName>
        <fullName evidence="11">Protein transport protein Sec31A</fullName>
    </submittedName>
</protein>
<evidence type="ECO:0000313" key="12">
    <source>
        <dbReference type="Proteomes" id="UP001476798"/>
    </source>
</evidence>
<evidence type="ECO:0000256" key="5">
    <source>
        <dbReference type="ARBA" id="ARBA00022574"/>
    </source>
</evidence>
<evidence type="ECO:0000256" key="7">
    <source>
        <dbReference type="ARBA" id="ARBA00023136"/>
    </source>
</evidence>